<dbReference type="GO" id="GO:0022857">
    <property type="term" value="F:transmembrane transporter activity"/>
    <property type="evidence" value="ECO:0007669"/>
    <property type="project" value="InterPro"/>
</dbReference>
<dbReference type="SUPFAM" id="SSF103473">
    <property type="entry name" value="MFS general substrate transporter"/>
    <property type="match status" value="1"/>
</dbReference>
<proteinExistence type="predicted"/>
<evidence type="ECO:0000256" key="2">
    <source>
        <dbReference type="ARBA" id="ARBA00022692"/>
    </source>
</evidence>
<reference evidence="7" key="1">
    <citation type="submission" date="2015-10" db="EMBL/GenBank/DDBJ databases">
        <authorList>
            <person name="Devillers H."/>
        </authorList>
    </citation>
    <scope>NUCLEOTIDE SEQUENCE [LARGE SCALE GENOMIC DNA]</scope>
</reference>
<keyword evidence="4 5" id="KW-0472">Membrane</keyword>
<accession>A0A0P1KY00</accession>
<evidence type="ECO:0000256" key="1">
    <source>
        <dbReference type="ARBA" id="ARBA00004141"/>
    </source>
</evidence>
<dbReference type="Gene3D" id="1.20.1250.20">
    <property type="entry name" value="MFS general substrate transporter like domains"/>
    <property type="match status" value="1"/>
</dbReference>
<dbReference type="InterPro" id="IPR011701">
    <property type="entry name" value="MFS"/>
</dbReference>
<feature type="transmembrane region" description="Helical" evidence="5">
    <location>
        <begin position="98"/>
        <end position="115"/>
    </location>
</feature>
<dbReference type="OrthoDB" id="5215911at2759"/>
<evidence type="ECO:0000313" key="7">
    <source>
        <dbReference type="Proteomes" id="UP000236544"/>
    </source>
</evidence>
<dbReference type="Pfam" id="PF07690">
    <property type="entry name" value="MFS_1"/>
    <property type="match status" value="1"/>
</dbReference>
<evidence type="ECO:0000256" key="5">
    <source>
        <dbReference type="SAM" id="Phobius"/>
    </source>
</evidence>
<evidence type="ECO:0000256" key="3">
    <source>
        <dbReference type="ARBA" id="ARBA00022989"/>
    </source>
</evidence>
<feature type="transmembrane region" description="Helical" evidence="5">
    <location>
        <begin position="211"/>
        <end position="230"/>
    </location>
</feature>
<feature type="transmembrane region" description="Helical" evidence="5">
    <location>
        <begin position="472"/>
        <end position="493"/>
    </location>
</feature>
<organism evidence="6 7">
    <name type="scientific">Lachancea quebecensis</name>
    <dbReference type="NCBI Taxonomy" id="1654605"/>
    <lineage>
        <taxon>Eukaryota</taxon>
        <taxon>Fungi</taxon>
        <taxon>Dikarya</taxon>
        <taxon>Ascomycota</taxon>
        <taxon>Saccharomycotina</taxon>
        <taxon>Saccharomycetes</taxon>
        <taxon>Saccharomycetales</taxon>
        <taxon>Saccharomycetaceae</taxon>
        <taxon>Lachancea</taxon>
    </lineage>
</organism>
<dbReference type="GO" id="GO:0005886">
    <property type="term" value="C:plasma membrane"/>
    <property type="evidence" value="ECO:0007669"/>
    <property type="project" value="TreeGrafter"/>
</dbReference>
<sequence length="582" mass="64836">MTTSIDYNVIPGNSHLVDFDETKLSGEREGKIVLNPTPSDDPDDPLNWNPRRKWTAVACVLIYTLGACIPTAAIYSVLPNIEANTNITLSELNNGTGYMFLFLGLGCLIFQPLALQFGKRPVYLFSMLATALICVWPPYTKSNGEWIASKILQGFVGSSMESLPEISMSDLFFEHERSFALSLYGLTLLSASFLAPFVAGFISEGQGWEWVMWWCAIFGAVCFALLFFLMEETNYDRKLKVDAATGEVITLASRKQQLGAIFTTIDEVIANDIEGNKPSEKNDTGTNDISASLQTEDYAENRNIVNQVSNVEVVDSHTYTPDFGATKTYLQKLSLFGGRRKKFLLQHYVFAPFLMARFPVILWAGFLYGSSLVWFNVLNATAALILGGSPYGFSSSTIGVAYLSPTIFSVILFFVSGLCSDWLKVRVALWRGTGLSKPEDRLWILVIYCVLGCAASILWGVGAYYEIHWFGLVFGMGLLGGCGIFGIASSATYVVDTYKELDTEAMVVVILIRNCMSFGVSYGITDWVTDLGYKKCFISVAFLCFAANFTFLAMVYFGPWLRNRQKHMYWSMVDKYRKLGMH</sequence>
<feature type="transmembrane region" description="Helical" evidence="5">
    <location>
        <begin position="180"/>
        <end position="199"/>
    </location>
</feature>
<feature type="transmembrane region" description="Helical" evidence="5">
    <location>
        <begin position="505"/>
        <end position="524"/>
    </location>
</feature>
<dbReference type="AlphaFoldDB" id="A0A0P1KY00"/>
<feature type="transmembrane region" description="Helical" evidence="5">
    <location>
        <begin position="443"/>
        <end position="465"/>
    </location>
</feature>
<evidence type="ECO:0000256" key="4">
    <source>
        <dbReference type="ARBA" id="ARBA00023136"/>
    </source>
</evidence>
<dbReference type="PANTHER" id="PTHR23502">
    <property type="entry name" value="MAJOR FACILITATOR SUPERFAMILY"/>
    <property type="match status" value="1"/>
</dbReference>
<dbReference type="PANTHER" id="PTHR23502:SF30">
    <property type="entry name" value="TRANSPORTER, PUTATIVE (AFU_ORTHOLOGUE AFUA_8G04702)-RELATED"/>
    <property type="match status" value="1"/>
</dbReference>
<feature type="transmembrane region" description="Helical" evidence="5">
    <location>
        <begin position="536"/>
        <end position="558"/>
    </location>
</feature>
<dbReference type="InterPro" id="IPR036259">
    <property type="entry name" value="MFS_trans_sf"/>
</dbReference>
<protein>
    <submittedName>
        <fullName evidence="6">LAQU0S31e00210g1_1</fullName>
    </submittedName>
</protein>
<dbReference type="Proteomes" id="UP000236544">
    <property type="component" value="Unassembled WGS sequence"/>
</dbReference>
<comment type="subcellular location">
    <subcellularLocation>
        <location evidence="1">Membrane</location>
        <topology evidence="1">Multi-pass membrane protein</topology>
    </subcellularLocation>
</comment>
<name>A0A0P1KY00_9SACH</name>
<keyword evidence="2 5" id="KW-0812">Transmembrane</keyword>
<feature type="transmembrane region" description="Helical" evidence="5">
    <location>
        <begin position="400"/>
        <end position="423"/>
    </location>
</feature>
<evidence type="ECO:0000313" key="6">
    <source>
        <dbReference type="EMBL" id="CUS25183.1"/>
    </source>
</evidence>
<keyword evidence="3 5" id="KW-1133">Transmembrane helix</keyword>
<dbReference type="EMBL" id="LN890569">
    <property type="protein sequence ID" value="CUS25183.1"/>
    <property type="molecule type" value="Genomic_DNA"/>
</dbReference>
<gene>
    <name evidence="6" type="ORF">LAQU0_S31e00210g</name>
</gene>
<keyword evidence="7" id="KW-1185">Reference proteome</keyword>
<feature type="transmembrane region" description="Helical" evidence="5">
    <location>
        <begin position="54"/>
        <end position="78"/>
    </location>
</feature>
<feature type="transmembrane region" description="Helical" evidence="5">
    <location>
        <begin position="348"/>
        <end position="366"/>
    </location>
</feature>